<feature type="compositionally biased region" description="Acidic residues" evidence="1">
    <location>
        <begin position="37"/>
        <end position="48"/>
    </location>
</feature>
<feature type="compositionally biased region" description="Basic and acidic residues" evidence="1">
    <location>
        <begin position="1"/>
        <end position="10"/>
    </location>
</feature>
<feature type="region of interest" description="Disordered" evidence="1">
    <location>
        <begin position="1"/>
        <end position="57"/>
    </location>
</feature>
<dbReference type="EMBL" id="JAGHQM010001264">
    <property type="protein sequence ID" value="KAH0556016.1"/>
    <property type="molecule type" value="Genomic_DNA"/>
</dbReference>
<feature type="domain" description="GmrSD restriction endonucleases N-terminal" evidence="2">
    <location>
        <begin position="74"/>
        <end position="219"/>
    </location>
</feature>
<dbReference type="Proteomes" id="UP000750711">
    <property type="component" value="Unassembled WGS sequence"/>
</dbReference>
<feature type="region of interest" description="Disordered" evidence="1">
    <location>
        <begin position="410"/>
        <end position="580"/>
    </location>
</feature>
<dbReference type="PANTHER" id="PTHR39639:SF1">
    <property type="entry name" value="DUF262 DOMAIN-CONTAINING PROTEIN"/>
    <property type="match status" value="1"/>
</dbReference>
<feature type="compositionally biased region" description="Polar residues" evidence="1">
    <location>
        <begin position="484"/>
        <end position="505"/>
    </location>
</feature>
<comment type="caution">
    <text evidence="3">The sequence shown here is derived from an EMBL/GenBank/DDBJ whole genome shotgun (WGS) entry which is preliminary data.</text>
</comment>
<organism evidence="3 4">
    <name type="scientific">Trichoglossum hirsutum</name>
    <dbReference type="NCBI Taxonomy" id="265104"/>
    <lineage>
        <taxon>Eukaryota</taxon>
        <taxon>Fungi</taxon>
        <taxon>Dikarya</taxon>
        <taxon>Ascomycota</taxon>
        <taxon>Pezizomycotina</taxon>
        <taxon>Geoglossomycetes</taxon>
        <taxon>Geoglossales</taxon>
        <taxon>Geoglossaceae</taxon>
        <taxon>Trichoglossum</taxon>
    </lineage>
</organism>
<evidence type="ECO:0000313" key="3">
    <source>
        <dbReference type="EMBL" id="KAH0556016.1"/>
    </source>
</evidence>
<evidence type="ECO:0000259" key="2">
    <source>
        <dbReference type="Pfam" id="PF03235"/>
    </source>
</evidence>
<evidence type="ECO:0000313" key="4">
    <source>
        <dbReference type="Proteomes" id="UP000750711"/>
    </source>
</evidence>
<reference evidence="3" key="1">
    <citation type="submission" date="2021-03" db="EMBL/GenBank/DDBJ databases">
        <title>Comparative genomics and phylogenomic investigation of the class Geoglossomycetes provide insights into ecological specialization and systematics.</title>
        <authorList>
            <person name="Melie T."/>
            <person name="Pirro S."/>
            <person name="Miller A.N."/>
            <person name="Quandt A."/>
        </authorList>
    </citation>
    <scope>NUCLEOTIDE SEQUENCE</scope>
    <source>
        <strain evidence="3">CAQ_001_2017</strain>
    </source>
</reference>
<gene>
    <name evidence="3" type="ORF">GP486_006044</name>
</gene>
<protein>
    <recommendedName>
        <fullName evidence="2">GmrSD restriction endonucleases N-terminal domain-containing protein</fullName>
    </recommendedName>
</protein>
<proteinExistence type="predicted"/>
<dbReference type="Pfam" id="PF03235">
    <property type="entry name" value="GmrSD_N"/>
    <property type="match status" value="1"/>
</dbReference>
<feature type="compositionally biased region" description="Basic and acidic residues" evidence="1">
    <location>
        <begin position="511"/>
        <end position="520"/>
    </location>
</feature>
<keyword evidence="4" id="KW-1185">Reference proteome</keyword>
<sequence>MVKSPERIIKPEPGLTPGGRGEHEPIVDDAAAAGAGDDSDDDESEEEAASNGFFVREKLPNPTSAQRSLGSLLSLLQSNLIDVNPDFQREVVWTPERQVGLIKSLMENFYVPPVIFNIKEKPANSGSEGTQFVRICVDGKQRLSSVLRFVQGLIPCVDSDGYRWYWNGVGGSNRNLLDSDAKNQFLAKQFICIEYKDLNDDQQEEVFARVQKGMVLLEAEKLKASRGPWQDMALDFEEDFKGVVSLPQLKRASGFRNVLALMAQITELQTIDTEMDRQAVNTPALQFSAPSLRKFVQNATGKLNTQTINLMAWIFRVWDKIRLKYPDIFQNNNFKKAKKFSPLEFLAVGVLLYRYGHHRTLPMLKGDILALRFFIRERNLDLRTNAHCWRDCWEFLENLEALRGESGPWTDHGIPQALGDDGTPIRTIGATGGDSSGKRGNGKGHQKSATLNAILARAEQQQGSSSQGTTPRTAENHKVKPTAIASTPKPNLATATSANGISTSLAKGKQRALETGRDDTPPTSPTGSPAISSHIRKLKSSLPHYAPPPKGPIAANTMRSSSSSASPSDESDDGSPRPFQRRAPQALMTMGIANGSTTITTSTTKRKWISVKTADGASQLLSKRKKSTGP</sequence>
<dbReference type="InterPro" id="IPR004919">
    <property type="entry name" value="GmrSD_N"/>
</dbReference>
<accession>A0A9P8L851</accession>
<name>A0A9P8L851_9PEZI</name>
<evidence type="ECO:0000256" key="1">
    <source>
        <dbReference type="SAM" id="MobiDB-lite"/>
    </source>
</evidence>
<dbReference type="PANTHER" id="PTHR39639">
    <property type="entry name" value="CHROMOSOME 16, WHOLE GENOME SHOTGUN SEQUENCE"/>
    <property type="match status" value="1"/>
</dbReference>
<dbReference type="AlphaFoldDB" id="A0A9P8L851"/>